<dbReference type="Gramene" id="KOM49978">
    <property type="protein sequence ID" value="KOM49978"/>
    <property type="gene ID" value="LR48_Vigan08g080500"/>
</dbReference>
<protein>
    <submittedName>
        <fullName evidence="2">Uncharacterized protein</fullName>
    </submittedName>
</protein>
<accession>A0A0L9V4U3</accession>
<organism evidence="2 3">
    <name type="scientific">Phaseolus angularis</name>
    <name type="common">Azuki bean</name>
    <name type="synonym">Vigna angularis</name>
    <dbReference type="NCBI Taxonomy" id="3914"/>
    <lineage>
        <taxon>Eukaryota</taxon>
        <taxon>Viridiplantae</taxon>
        <taxon>Streptophyta</taxon>
        <taxon>Embryophyta</taxon>
        <taxon>Tracheophyta</taxon>
        <taxon>Spermatophyta</taxon>
        <taxon>Magnoliopsida</taxon>
        <taxon>eudicotyledons</taxon>
        <taxon>Gunneridae</taxon>
        <taxon>Pentapetalae</taxon>
        <taxon>rosids</taxon>
        <taxon>fabids</taxon>
        <taxon>Fabales</taxon>
        <taxon>Fabaceae</taxon>
        <taxon>Papilionoideae</taxon>
        <taxon>50 kb inversion clade</taxon>
        <taxon>NPAAA clade</taxon>
        <taxon>indigoferoid/millettioid clade</taxon>
        <taxon>Phaseoleae</taxon>
        <taxon>Vigna</taxon>
    </lineage>
</organism>
<evidence type="ECO:0000256" key="1">
    <source>
        <dbReference type="SAM" id="SignalP"/>
    </source>
</evidence>
<reference evidence="3" key="1">
    <citation type="journal article" date="2015" name="Proc. Natl. Acad. Sci. U.S.A.">
        <title>Genome sequencing of adzuki bean (Vigna angularis) provides insight into high starch and low fat accumulation and domestication.</title>
        <authorList>
            <person name="Yang K."/>
            <person name="Tian Z."/>
            <person name="Chen C."/>
            <person name="Luo L."/>
            <person name="Zhao B."/>
            <person name="Wang Z."/>
            <person name="Yu L."/>
            <person name="Li Y."/>
            <person name="Sun Y."/>
            <person name="Li W."/>
            <person name="Chen Y."/>
            <person name="Li Y."/>
            <person name="Zhang Y."/>
            <person name="Ai D."/>
            <person name="Zhao J."/>
            <person name="Shang C."/>
            <person name="Ma Y."/>
            <person name="Wu B."/>
            <person name="Wang M."/>
            <person name="Gao L."/>
            <person name="Sun D."/>
            <person name="Zhang P."/>
            <person name="Guo F."/>
            <person name="Wang W."/>
            <person name="Li Y."/>
            <person name="Wang J."/>
            <person name="Varshney R.K."/>
            <person name="Wang J."/>
            <person name="Ling H.Q."/>
            <person name="Wan P."/>
        </authorList>
    </citation>
    <scope>NUCLEOTIDE SEQUENCE</scope>
    <source>
        <strain evidence="3">cv. Jingnong 6</strain>
    </source>
</reference>
<sequence>MVELRWRWGLLLSLIWFVKLVRRFGSHEALVELYRNNETHIALAVMAARSGGQLSCCSCGRGRDWIRLTS</sequence>
<proteinExistence type="predicted"/>
<gene>
    <name evidence="2" type="ORF">LR48_Vigan08g080500</name>
</gene>
<dbReference type="EMBL" id="CM003378">
    <property type="protein sequence ID" value="KOM49978.1"/>
    <property type="molecule type" value="Genomic_DNA"/>
</dbReference>
<evidence type="ECO:0000313" key="2">
    <source>
        <dbReference type="EMBL" id="KOM49978.1"/>
    </source>
</evidence>
<dbReference type="Proteomes" id="UP000053144">
    <property type="component" value="Chromosome 8"/>
</dbReference>
<feature type="signal peptide" evidence="1">
    <location>
        <begin position="1"/>
        <end position="23"/>
    </location>
</feature>
<dbReference type="AlphaFoldDB" id="A0A0L9V4U3"/>
<evidence type="ECO:0000313" key="3">
    <source>
        <dbReference type="Proteomes" id="UP000053144"/>
    </source>
</evidence>
<feature type="chain" id="PRO_5005596235" evidence="1">
    <location>
        <begin position="24"/>
        <end position="70"/>
    </location>
</feature>
<keyword evidence="1" id="KW-0732">Signal</keyword>
<name>A0A0L9V4U3_PHAAN</name>